<accession>G0UV80</accession>
<feature type="compositionally biased region" description="Basic and acidic residues" evidence="3">
    <location>
        <begin position="250"/>
        <end position="259"/>
    </location>
</feature>
<evidence type="ECO:0000256" key="2">
    <source>
        <dbReference type="ARBA" id="ARBA00023004"/>
    </source>
</evidence>
<dbReference type="VEuPathDB" id="TriTrypDB:TcIL3000_10_540"/>
<dbReference type="AlphaFoldDB" id="G0UV80"/>
<dbReference type="Pfam" id="PF06155">
    <property type="entry name" value="GBBH-like_N"/>
    <property type="match status" value="1"/>
</dbReference>
<dbReference type="Gene3D" id="3.30.2020.30">
    <property type="match status" value="1"/>
</dbReference>
<protein>
    <recommendedName>
        <fullName evidence="4">Gamma-butyrobetaine hydroxylase-like N-terminal domain-containing protein</fullName>
    </recommendedName>
</protein>
<dbReference type="PANTHER" id="PTHR35303:SF5">
    <property type="entry name" value="OS02G0197800 PROTEIN"/>
    <property type="match status" value="1"/>
</dbReference>
<dbReference type="PANTHER" id="PTHR35303">
    <property type="entry name" value="OS02G0197800 PROTEIN"/>
    <property type="match status" value="1"/>
</dbReference>
<gene>
    <name evidence="5" type="ORF">TCIL3000_10_540</name>
</gene>
<feature type="region of interest" description="Disordered" evidence="3">
    <location>
        <begin position="250"/>
        <end position="296"/>
    </location>
</feature>
<name>G0UV80_TRYCI</name>
<organism evidence="5">
    <name type="scientific">Trypanosoma congolense (strain IL3000)</name>
    <dbReference type="NCBI Taxonomy" id="1068625"/>
    <lineage>
        <taxon>Eukaryota</taxon>
        <taxon>Discoba</taxon>
        <taxon>Euglenozoa</taxon>
        <taxon>Kinetoplastea</taxon>
        <taxon>Metakinetoplastina</taxon>
        <taxon>Trypanosomatida</taxon>
        <taxon>Trypanosomatidae</taxon>
        <taxon>Trypanosoma</taxon>
        <taxon>Nannomonas</taxon>
    </lineage>
</organism>
<sequence>MRRVSTFSTCPCSHAWFQLHAQHVLIGWRYFTILVDRLSTAVAQRLSSVTDAHMVPLSDKHITELRRPYPKRPSMQESLAERVAQQKRWRMHLVPSQIVLTKDRLYMELVWSAAALNTVAEQEMQIKQLEGERCTELGETCCIPNSEKNKGSCRTSGTKLAATPPTAHRMRFLAEFLRAYSPSTDVVGSDVLIYGRRGLTITDVIPVGGYALRIVFSDGHAGGIYPYEYLFHLGNHKYAKMREYIRRLREKRKSRDPPRRVPSKYNHRSIRAVGGQSNGVEGEERGCLAPSRLKSE</sequence>
<dbReference type="EMBL" id="HE575323">
    <property type="protein sequence ID" value="CCC93295.1"/>
    <property type="molecule type" value="Genomic_DNA"/>
</dbReference>
<feature type="domain" description="Gamma-butyrobetaine hydroxylase-like N-terminal" evidence="4">
    <location>
        <begin position="166"/>
        <end position="230"/>
    </location>
</feature>
<proteinExistence type="predicted"/>
<evidence type="ECO:0000256" key="1">
    <source>
        <dbReference type="ARBA" id="ARBA00022723"/>
    </source>
</evidence>
<reference evidence="5" key="1">
    <citation type="journal article" date="2012" name="Proc. Natl. Acad. Sci. U.S.A.">
        <title>Antigenic diversity is generated by distinct evolutionary mechanisms in African trypanosome species.</title>
        <authorList>
            <person name="Jackson A.P."/>
            <person name="Berry A."/>
            <person name="Aslett M."/>
            <person name="Allison H.C."/>
            <person name="Burton P."/>
            <person name="Vavrova-Anderson J."/>
            <person name="Brown R."/>
            <person name="Browne H."/>
            <person name="Corton N."/>
            <person name="Hauser H."/>
            <person name="Gamble J."/>
            <person name="Gilderthorp R."/>
            <person name="Marcello L."/>
            <person name="McQuillan J."/>
            <person name="Otto T.D."/>
            <person name="Quail M.A."/>
            <person name="Sanders M.J."/>
            <person name="van Tonder A."/>
            <person name="Ginger M.L."/>
            <person name="Field M.C."/>
            <person name="Barry J.D."/>
            <person name="Hertz-Fowler C."/>
            <person name="Berriman M."/>
        </authorList>
    </citation>
    <scope>NUCLEOTIDE SEQUENCE</scope>
    <source>
        <strain evidence="5">IL3000</strain>
    </source>
</reference>
<dbReference type="InterPro" id="IPR038492">
    <property type="entry name" value="GBBH-like_N_sf"/>
</dbReference>
<dbReference type="GO" id="GO:0046872">
    <property type="term" value="F:metal ion binding"/>
    <property type="evidence" value="ECO:0007669"/>
    <property type="project" value="UniProtKB-KW"/>
</dbReference>
<evidence type="ECO:0000256" key="3">
    <source>
        <dbReference type="SAM" id="MobiDB-lite"/>
    </source>
</evidence>
<dbReference type="InterPro" id="IPR010376">
    <property type="entry name" value="GBBH-like_N"/>
</dbReference>
<evidence type="ECO:0000313" key="5">
    <source>
        <dbReference type="EMBL" id="CCC93295.1"/>
    </source>
</evidence>
<keyword evidence="1" id="KW-0479">Metal-binding</keyword>
<keyword evidence="2" id="KW-0408">Iron</keyword>
<feature type="compositionally biased region" description="Basic residues" evidence="3">
    <location>
        <begin position="261"/>
        <end position="270"/>
    </location>
</feature>
<evidence type="ECO:0000259" key="4">
    <source>
        <dbReference type="Pfam" id="PF06155"/>
    </source>
</evidence>